<dbReference type="EMBL" id="JAUFQC010000027">
    <property type="protein sequence ID" value="MDN3611892.1"/>
    <property type="molecule type" value="Genomic_DNA"/>
</dbReference>
<sequence>MASKFLDDIRRQMRLHGYSLKTEKAYLYWINTSFIYTSPLQYTVDVYGGGIYEPPPDDSIIDLHHPRG</sequence>
<keyword evidence="1" id="KW-0238">DNA-binding</keyword>
<evidence type="ECO:0000313" key="3">
    <source>
        <dbReference type="Proteomes" id="UP001238540"/>
    </source>
</evidence>
<dbReference type="Gene3D" id="1.10.150.130">
    <property type="match status" value="1"/>
</dbReference>
<name>A0ABT8BYI9_9VIBR</name>
<dbReference type="InterPro" id="IPR010998">
    <property type="entry name" value="Integrase_recombinase_N"/>
</dbReference>
<dbReference type="Proteomes" id="UP001238540">
    <property type="component" value="Unassembled WGS sequence"/>
</dbReference>
<keyword evidence="3" id="KW-1185">Reference proteome</keyword>
<reference evidence="3" key="1">
    <citation type="journal article" date="2019" name="Int. J. Syst. Evol. Microbiol.">
        <title>The Global Catalogue of Microorganisms (GCM) 10K type strain sequencing project: providing services to taxonomists for standard genome sequencing and annotation.</title>
        <authorList>
            <consortium name="The Broad Institute Genomics Platform"/>
            <consortium name="The Broad Institute Genome Sequencing Center for Infectious Disease"/>
            <person name="Wu L."/>
            <person name="Ma J."/>
        </authorList>
    </citation>
    <scope>NUCLEOTIDE SEQUENCE [LARGE SCALE GENOMIC DNA]</scope>
    <source>
        <strain evidence="3">CECT 7398</strain>
    </source>
</reference>
<organism evidence="2 3">
    <name type="scientific">Vibrio ostreicida</name>
    <dbReference type="NCBI Taxonomy" id="526588"/>
    <lineage>
        <taxon>Bacteria</taxon>
        <taxon>Pseudomonadati</taxon>
        <taxon>Pseudomonadota</taxon>
        <taxon>Gammaproteobacteria</taxon>
        <taxon>Vibrionales</taxon>
        <taxon>Vibrionaceae</taxon>
        <taxon>Vibrio</taxon>
    </lineage>
</organism>
<comment type="caution">
    <text evidence="2">The sequence shown here is derived from an EMBL/GenBank/DDBJ whole genome shotgun (WGS) entry which is preliminary data.</text>
</comment>
<evidence type="ECO:0008006" key="4">
    <source>
        <dbReference type="Google" id="ProtNLM"/>
    </source>
</evidence>
<proteinExistence type="predicted"/>
<gene>
    <name evidence="2" type="ORF">QWZ16_20070</name>
</gene>
<protein>
    <recommendedName>
        <fullName evidence="4">Integrase SAM-like N-terminal domain-containing protein</fullName>
    </recommendedName>
</protein>
<accession>A0ABT8BYI9</accession>
<evidence type="ECO:0000313" key="2">
    <source>
        <dbReference type="EMBL" id="MDN3611892.1"/>
    </source>
</evidence>
<dbReference type="RefSeq" id="WP_076590125.1">
    <property type="nucleotide sequence ID" value="NZ_JABEYA020000026.1"/>
</dbReference>
<evidence type="ECO:0000256" key="1">
    <source>
        <dbReference type="ARBA" id="ARBA00023125"/>
    </source>
</evidence>